<feature type="transmembrane region" description="Helical" evidence="2">
    <location>
        <begin position="12"/>
        <end position="31"/>
    </location>
</feature>
<gene>
    <name evidence="3" type="ORF">T4C_5738</name>
</gene>
<evidence type="ECO:0000256" key="2">
    <source>
        <dbReference type="SAM" id="Phobius"/>
    </source>
</evidence>
<protein>
    <submittedName>
        <fullName evidence="3">Uncharacterized protein</fullName>
    </submittedName>
</protein>
<organism evidence="3 4">
    <name type="scientific">Trichinella pseudospiralis</name>
    <name type="common">Parasitic roundworm</name>
    <dbReference type="NCBI Taxonomy" id="6337"/>
    <lineage>
        <taxon>Eukaryota</taxon>
        <taxon>Metazoa</taxon>
        <taxon>Ecdysozoa</taxon>
        <taxon>Nematoda</taxon>
        <taxon>Enoplea</taxon>
        <taxon>Dorylaimia</taxon>
        <taxon>Trichinellida</taxon>
        <taxon>Trichinellidae</taxon>
        <taxon>Trichinella</taxon>
    </lineage>
</organism>
<name>A0A0V1K8S7_TRIPS</name>
<dbReference type="AlphaFoldDB" id="A0A0V1K8S7"/>
<proteinExistence type="predicted"/>
<comment type="caution">
    <text evidence="3">The sequence shown here is derived from an EMBL/GenBank/DDBJ whole genome shotgun (WGS) entry which is preliminary data.</text>
</comment>
<dbReference type="Proteomes" id="UP000054826">
    <property type="component" value="Unassembled WGS sequence"/>
</dbReference>
<keyword evidence="2" id="KW-0812">Transmembrane</keyword>
<dbReference type="EMBL" id="JYDV01000009">
    <property type="protein sequence ID" value="KRZ43623.1"/>
    <property type="molecule type" value="Genomic_DNA"/>
</dbReference>
<feature type="region of interest" description="Disordered" evidence="1">
    <location>
        <begin position="242"/>
        <end position="261"/>
    </location>
</feature>
<reference evidence="3 4" key="1">
    <citation type="submission" date="2015-01" db="EMBL/GenBank/DDBJ databases">
        <title>Evolution of Trichinella species and genotypes.</title>
        <authorList>
            <person name="Korhonen P.K."/>
            <person name="Edoardo P."/>
            <person name="Giuseppe L.R."/>
            <person name="Gasser R.B."/>
        </authorList>
    </citation>
    <scope>NUCLEOTIDE SEQUENCE [LARGE SCALE GENOMIC DNA]</scope>
    <source>
        <strain evidence="3">ISS176</strain>
    </source>
</reference>
<evidence type="ECO:0000313" key="3">
    <source>
        <dbReference type="EMBL" id="KRZ43623.1"/>
    </source>
</evidence>
<keyword evidence="2" id="KW-1133">Transmembrane helix</keyword>
<feature type="non-terminal residue" evidence="3">
    <location>
        <position position="1"/>
    </location>
</feature>
<sequence>LNKKTCHNVSAGILAKMQFTILIIALSLLYYGNALPSRPYWDHTAKPPVKSTPNSKTNTSIYQAIYQAPKSIKALLRAVNAILALSEAEESSFSKTDQNQSITNALLLEEAVVDDGVGAVVVVVAVVNSCKLDEFNKYEEAAAKADVSTARWVNGVTPVGTLNGSNVKNLEGVSMGRIGVDESNNSDLMLSSALDIVTTFNVLGLVKKIFRSIKEVLLFAGESAALEQFCVAEGIFESSELNESSASRSSPDENVPGCGVHRHTGKCSSRSISNSIFLSSSRSDSSFNLCSNDPNVDVDIAPPLPCSAVAANDASLPPLESRSTSPLWDDDRRHAFWAVPQ</sequence>
<accession>A0A0V1K8S7</accession>
<evidence type="ECO:0000256" key="1">
    <source>
        <dbReference type="SAM" id="MobiDB-lite"/>
    </source>
</evidence>
<evidence type="ECO:0000313" key="4">
    <source>
        <dbReference type="Proteomes" id="UP000054826"/>
    </source>
</evidence>
<keyword evidence="2" id="KW-0472">Membrane</keyword>